<gene>
    <name evidence="3" type="ORF">GGI19_000857</name>
</gene>
<organism evidence="3 4">
    <name type="scientific">Coemansia pectinata</name>
    <dbReference type="NCBI Taxonomy" id="1052879"/>
    <lineage>
        <taxon>Eukaryota</taxon>
        <taxon>Fungi</taxon>
        <taxon>Fungi incertae sedis</taxon>
        <taxon>Zoopagomycota</taxon>
        <taxon>Kickxellomycotina</taxon>
        <taxon>Kickxellomycetes</taxon>
        <taxon>Kickxellales</taxon>
        <taxon>Kickxellaceae</taxon>
        <taxon>Coemansia</taxon>
    </lineage>
</organism>
<dbReference type="PANTHER" id="PTHR14336">
    <property type="entry name" value="TANDEM PH DOMAIN CONTAINING PROTEIN"/>
    <property type="match status" value="1"/>
</dbReference>
<evidence type="ECO:0000313" key="4">
    <source>
        <dbReference type="Proteomes" id="UP001140011"/>
    </source>
</evidence>
<dbReference type="InterPro" id="IPR011993">
    <property type="entry name" value="PH-like_dom_sf"/>
</dbReference>
<dbReference type="OrthoDB" id="2157866at2759"/>
<dbReference type="PANTHER" id="PTHR14336:SF8">
    <property type="entry name" value="PROTEIN OPY1"/>
    <property type="match status" value="1"/>
</dbReference>
<keyword evidence="4" id="KW-1185">Reference proteome</keyword>
<reference evidence="3" key="1">
    <citation type="submission" date="2022-07" db="EMBL/GenBank/DDBJ databases">
        <title>Phylogenomic reconstructions and comparative analyses of Kickxellomycotina fungi.</title>
        <authorList>
            <person name="Reynolds N.K."/>
            <person name="Stajich J.E."/>
            <person name="Barry K."/>
            <person name="Grigoriev I.V."/>
            <person name="Crous P."/>
            <person name="Smith M.E."/>
        </authorList>
    </citation>
    <scope>NUCLEOTIDE SEQUENCE</scope>
    <source>
        <strain evidence="3">BCRC 34297</strain>
    </source>
</reference>
<evidence type="ECO:0000259" key="2">
    <source>
        <dbReference type="PROSITE" id="PS50003"/>
    </source>
</evidence>
<feature type="compositionally biased region" description="Acidic residues" evidence="1">
    <location>
        <begin position="351"/>
        <end position="366"/>
    </location>
</feature>
<dbReference type="EMBL" id="JANBUH010000026">
    <property type="protein sequence ID" value="KAJ2756447.1"/>
    <property type="molecule type" value="Genomic_DNA"/>
</dbReference>
<dbReference type="FunFam" id="2.30.29.30:FF:000286">
    <property type="entry name" value="PH-protein kinase domain containing protein"/>
    <property type="match status" value="1"/>
</dbReference>
<dbReference type="Gene3D" id="2.30.29.30">
    <property type="entry name" value="Pleckstrin-homology domain (PH domain)/Phosphotyrosine-binding domain (PTB)"/>
    <property type="match status" value="2"/>
</dbReference>
<feature type="region of interest" description="Disordered" evidence="1">
    <location>
        <begin position="1"/>
        <end position="38"/>
    </location>
</feature>
<sequence>MTNAVATTASSALPLPAAATETHMHGASPEGTRPALTFSPSTKFSELHVIRQRSAHSQESEDIVSDPDDLTAAQADGARERLYRDKARDAIKKEQVHMEGFLYKKAGGGASKAWNKRWCVLRSQALMIYKRYNEDKLKRVIRADEITEIHPVQRRNHSFVFEVETPTRSFFFEASSDQELDTWLARLKSVVVDINCLHSASSGSNRPSAESCHAPHHPDDDVSRMHFATASRATLKSPLEDAPDAFMSLPTAATHRTCTPTMPANAIFAAQDSGVCRSDGNEPTHIRAVNSFHASKDPEGATIPLPLGLRIDTPHAISLMHSNSQHQDSSANALTALPPGVDQGHEPAPVTEDDEGDDEGEEDEEPNFNVSHRREIETRLEEDRVILRGYLLKQDKLRQWRRRWFVLRQNTLSYYHDDKEYEVKQILRRDDIHDIRGPDPSTAKARSLRRTYFKVVSAKRNYWLAHDEAAVAREWFNALVLWNEPTTSSAFSAKLGGLTSPPLALRQSVSAQPSIGNNSAGLGQRVFSAFTSPSAIMPPASSTK</sequence>
<feature type="compositionally biased region" description="Polar residues" evidence="1">
    <location>
        <begin position="322"/>
        <end position="333"/>
    </location>
</feature>
<evidence type="ECO:0000313" key="3">
    <source>
        <dbReference type="EMBL" id="KAJ2756447.1"/>
    </source>
</evidence>
<name>A0A9W8LE23_9FUNG</name>
<dbReference type="InterPro" id="IPR051707">
    <property type="entry name" value="PI-Interact_SigTrans_Reg"/>
</dbReference>
<accession>A0A9W8LE23</accession>
<feature type="compositionally biased region" description="Low complexity" evidence="1">
    <location>
        <begin position="1"/>
        <end position="19"/>
    </location>
</feature>
<dbReference type="Proteomes" id="UP001140011">
    <property type="component" value="Unassembled WGS sequence"/>
</dbReference>
<feature type="region of interest" description="Disordered" evidence="1">
    <location>
        <begin position="322"/>
        <end position="373"/>
    </location>
</feature>
<feature type="region of interest" description="Disordered" evidence="1">
    <location>
        <begin position="200"/>
        <end position="221"/>
    </location>
</feature>
<comment type="caution">
    <text evidence="3">The sequence shown here is derived from an EMBL/GenBank/DDBJ whole genome shotgun (WGS) entry which is preliminary data.</text>
</comment>
<feature type="domain" description="PH" evidence="2">
    <location>
        <begin position="95"/>
        <end position="192"/>
    </location>
</feature>
<dbReference type="PROSITE" id="PS50003">
    <property type="entry name" value="PH_DOMAIN"/>
    <property type="match status" value="2"/>
</dbReference>
<protein>
    <recommendedName>
        <fullName evidence="2">PH domain-containing protein</fullName>
    </recommendedName>
</protein>
<dbReference type="Pfam" id="PF00169">
    <property type="entry name" value="PH"/>
    <property type="match status" value="2"/>
</dbReference>
<feature type="domain" description="PH" evidence="2">
    <location>
        <begin position="384"/>
        <end position="484"/>
    </location>
</feature>
<evidence type="ECO:0000256" key="1">
    <source>
        <dbReference type="SAM" id="MobiDB-lite"/>
    </source>
</evidence>
<dbReference type="AlphaFoldDB" id="A0A9W8LE23"/>
<dbReference type="InterPro" id="IPR001849">
    <property type="entry name" value="PH_domain"/>
</dbReference>
<proteinExistence type="predicted"/>
<dbReference type="SMART" id="SM00233">
    <property type="entry name" value="PH"/>
    <property type="match status" value="2"/>
</dbReference>
<dbReference type="SUPFAM" id="SSF50729">
    <property type="entry name" value="PH domain-like"/>
    <property type="match status" value="2"/>
</dbReference>